<dbReference type="SUPFAM" id="SSF52922">
    <property type="entry name" value="TK C-terminal domain-like"/>
    <property type="match status" value="1"/>
</dbReference>
<sequence>MMSVSPVDFTWLIGGPQGSGVESGANVFSKVCAEMGYQVFGKREFYSNIKGEHSYFTVRVADKIIHSNVNDVTLMVSFDAETIFRHFDEVASNGGIIYDSELENVDTGKVHTLDAPFKDRLHNFLESKNKPFTIAGVLELAKEKGVKLFPVSFKSILEKLSEEVGNPKLRGLVRMYNVLGVSLSLGLIKMPADSLLNSIDNIFAKKPQIAEINKQAANFSYAHATNNFQDFSYELTGTQKEPGTILVQGFQGTALGKMACGCRMQPYYPITPASDESVFLESNEILEIIDDRPGSTAVVQTEDEICAMGMTIGAALTGTRSATCTSGPGFALMTEMLGWAGINEVPVVITNYQRSGPSTGLPTRHGQDDLLFAVFAGHGDFPKIVYASGDIEESFYDTGNCFNYAEIFQVPVIHMMDKFHASSVITCKRFDPQKISINRGKLLEKVDDGYRRFEFTDDGVSPRSRLGMDNGIFWNTGDESDEYGHISEDPILRVKMMDKRMSRLDLILKEIPQSDQAISFGVEEHTIISWGSAKGPILDAIDMLKKEGILIGFVQLKLMHPFPGEYVSSLLKDVKTIIDIEANHSGQLGKLFKQNVQRDIDYFILKYSGRAMTSTEVYDSLKKIVENKADKREVLMHGA</sequence>
<feature type="domain" description="Pyruvate/ketoisovalerate oxidoreductase catalytic" evidence="3">
    <location>
        <begin position="18"/>
        <end position="218"/>
    </location>
</feature>
<feature type="domain" description="Pyruvate:ferredoxin oxidoreductase core" evidence="5">
    <location>
        <begin position="525"/>
        <end position="615"/>
    </location>
</feature>
<accession>I3D062</accession>
<keyword evidence="1" id="KW-0560">Oxidoreductase</keyword>
<dbReference type="AlphaFoldDB" id="I3D062"/>
<dbReference type="Pfam" id="PF17147">
    <property type="entry name" value="PFOR_II"/>
    <property type="match status" value="1"/>
</dbReference>
<dbReference type="Pfam" id="PF01855">
    <property type="entry name" value="POR_N"/>
    <property type="match status" value="1"/>
</dbReference>
<proteinExistence type="predicted"/>
<dbReference type="Gene3D" id="3.40.920.10">
    <property type="entry name" value="Pyruvate-ferredoxin oxidoreductase, PFOR, domain III"/>
    <property type="match status" value="1"/>
</dbReference>
<dbReference type="SUPFAM" id="SSF53323">
    <property type="entry name" value="Pyruvate-ferredoxin oxidoreductase, PFOR, domain III"/>
    <property type="match status" value="1"/>
</dbReference>
<protein>
    <submittedName>
        <fullName evidence="6">2-oxoacid:acceptor oxidoreductase, alpha subunit</fullName>
    </submittedName>
</protein>
<evidence type="ECO:0000259" key="3">
    <source>
        <dbReference type="Pfam" id="PF01558"/>
    </source>
</evidence>
<dbReference type="GO" id="GO:0006979">
    <property type="term" value="P:response to oxidative stress"/>
    <property type="evidence" value="ECO:0007669"/>
    <property type="project" value="TreeGrafter"/>
</dbReference>
<dbReference type="InterPro" id="IPR002880">
    <property type="entry name" value="Pyrv_Fd/Flavodoxin_OxRdtase_N"/>
</dbReference>
<dbReference type="GO" id="GO:0044272">
    <property type="term" value="P:sulfur compound biosynthetic process"/>
    <property type="evidence" value="ECO:0007669"/>
    <property type="project" value="UniProtKB-ARBA"/>
</dbReference>
<dbReference type="Proteomes" id="UP000003423">
    <property type="component" value="Unassembled WGS sequence"/>
</dbReference>
<dbReference type="InterPro" id="IPR019752">
    <property type="entry name" value="Pyrv/ketoisovalerate_OxRed_cat"/>
</dbReference>
<organism evidence="6 7">
    <name type="scientific">Candidatus Nitrosopumilus salarius BD31</name>
    <dbReference type="NCBI Taxonomy" id="859350"/>
    <lineage>
        <taxon>Archaea</taxon>
        <taxon>Nitrososphaerota</taxon>
        <taxon>Nitrososphaeria</taxon>
        <taxon>Nitrosopumilales</taxon>
        <taxon>Nitrosopumilaceae</taxon>
        <taxon>Nitrosopumilus</taxon>
    </lineage>
</organism>
<dbReference type="InterPro" id="IPR050722">
    <property type="entry name" value="Pyruvate:ferred/Flavod_OxRd"/>
</dbReference>
<keyword evidence="2" id="KW-0670">Pyruvate</keyword>
<gene>
    <name evidence="6" type="ORF">BD31_I1084</name>
</gene>
<dbReference type="NCBIfam" id="NF041170">
    <property type="entry name" value="Oxoac_fdxalpha_Archa"/>
    <property type="match status" value="1"/>
</dbReference>
<evidence type="ECO:0000259" key="4">
    <source>
        <dbReference type="Pfam" id="PF01855"/>
    </source>
</evidence>
<evidence type="ECO:0000256" key="2">
    <source>
        <dbReference type="ARBA" id="ARBA00023317"/>
    </source>
</evidence>
<evidence type="ECO:0000259" key="5">
    <source>
        <dbReference type="Pfam" id="PF17147"/>
    </source>
</evidence>
<dbReference type="NCBIfam" id="TIGR03710">
    <property type="entry name" value="OAFO_sf"/>
    <property type="match status" value="1"/>
</dbReference>
<feature type="domain" description="Pyruvate flavodoxin/ferredoxin oxidoreductase pyrimidine binding" evidence="4">
    <location>
        <begin position="256"/>
        <end position="491"/>
    </location>
</feature>
<dbReference type="FunFam" id="3.40.50.970:FF:000022">
    <property type="entry name" value="2-oxoglutarate ferredoxin oxidoreductase alpha subunit"/>
    <property type="match status" value="1"/>
</dbReference>
<dbReference type="InterPro" id="IPR022367">
    <property type="entry name" value="2-oxoacid/accept_OxRdtase_asu"/>
</dbReference>
<evidence type="ECO:0000313" key="7">
    <source>
        <dbReference type="Proteomes" id="UP000003423"/>
    </source>
</evidence>
<dbReference type="PANTHER" id="PTHR32154">
    <property type="entry name" value="PYRUVATE-FLAVODOXIN OXIDOREDUCTASE-RELATED"/>
    <property type="match status" value="1"/>
</dbReference>
<dbReference type="PATRIC" id="fig|859350.6.peg.1840"/>
<dbReference type="InterPro" id="IPR029061">
    <property type="entry name" value="THDP-binding"/>
</dbReference>
<dbReference type="GO" id="GO:0006082">
    <property type="term" value="P:organic acid metabolic process"/>
    <property type="evidence" value="ECO:0007669"/>
    <property type="project" value="UniProtKB-ARBA"/>
</dbReference>
<dbReference type="InterPro" id="IPR009014">
    <property type="entry name" value="Transketo_C/PFOR_II"/>
</dbReference>
<evidence type="ECO:0000256" key="1">
    <source>
        <dbReference type="ARBA" id="ARBA00023002"/>
    </source>
</evidence>
<dbReference type="PANTHER" id="PTHR32154:SF16">
    <property type="entry name" value="PYRUVATE FLAVODOXIN_FERREDOXIN OXIDOREDUCTASE DOMAIN PROTEIN"/>
    <property type="match status" value="1"/>
</dbReference>
<dbReference type="CDD" id="cd07034">
    <property type="entry name" value="TPP_PYR_PFOR_IOR-alpha_like"/>
    <property type="match status" value="1"/>
</dbReference>
<dbReference type="InterPro" id="IPR033412">
    <property type="entry name" value="PFOR_II"/>
</dbReference>
<dbReference type="GO" id="GO:0016903">
    <property type="term" value="F:oxidoreductase activity, acting on the aldehyde or oxo group of donors"/>
    <property type="evidence" value="ECO:0007669"/>
    <property type="project" value="InterPro"/>
</dbReference>
<dbReference type="Gene3D" id="3.40.50.970">
    <property type="match status" value="1"/>
</dbReference>
<dbReference type="EMBL" id="AEXL02000150">
    <property type="protein sequence ID" value="EIJ65105.1"/>
    <property type="molecule type" value="Genomic_DNA"/>
</dbReference>
<reference evidence="6 7" key="1">
    <citation type="journal article" date="2012" name="J. Bacteriol.">
        <title>Genome sequence of "Candidatus Nitrosopumilus salaria" BD31, an ammonia-oxidizing archaeon from the San Francisco Bay estuary.</title>
        <authorList>
            <person name="Mosier A.C."/>
            <person name="Allen E.E."/>
            <person name="Kim M."/>
            <person name="Ferriera S."/>
            <person name="Francis C.A."/>
        </authorList>
    </citation>
    <scope>NUCLEOTIDE SEQUENCE [LARGE SCALE GENOMIC DNA]</scope>
    <source>
        <strain evidence="6 7">BD31</strain>
    </source>
</reference>
<name>I3D062_9ARCH</name>
<dbReference type="Gene3D" id="3.40.50.920">
    <property type="match status" value="1"/>
</dbReference>
<dbReference type="InterPro" id="IPR002869">
    <property type="entry name" value="Pyrv_flavodox_OxRed_cen"/>
</dbReference>
<dbReference type="InterPro" id="IPR053400">
    <property type="entry name" value="2-oxoacid_Fdx_oxidoreductase"/>
</dbReference>
<evidence type="ECO:0000313" key="6">
    <source>
        <dbReference type="EMBL" id="EIJ65105.1"/>
    </source>
</evidence>
<dbReference type="Pfam" id="PF01558">
    <property type="entry name" value="POR"/>
    <property type="match status" value="1"/>
</dbReference>
<dbReference type="SUPFAM" id="SSF52518">
    <property type="entry name" value="Thiamin diphosphate-binding fold (THDP-binding)"/>
    <property type="match status" value="1"/>
</dbReference>
<comment type="caution">
    <text evidence="6">The sequence shown here is derived from an EMBL/GenBank/DDBJ whole genome shotgun (WGS) entry which is preliminary data.</text>
</comment>
<keyword evidence="7" id="KW-1185">Reference proteome</keyword>